<evidence type="ECO:0000313" key="3">
    <source>
        <dbReference type="Proteomes" id="UP000025241"/>
    </source>
</evidence>
<feature type="transmembrane region" description="Helical" evidence="1">
    <location>
        <begin position="90"/>
        <end position="107"/>
    </location>
</feature>
<reference evidence="2 3" key="1">
    <citation type="submission" date="2013-03" db="EMBL/GenBank/DDBJ databases">
        <authorList>
            <person name="Linke B."/>
        </authorList>
    </citation>
    <scope>NUCLEOTIDE SEQUENCE [LARGE SCALE GENOMIC DNA]</scope>
    <source>
        <strain evidence="2 3">B13</strain>
    </source>
</reference>
<keyword evidence="1" id="KW-1133">Transmembrane helix</keyword>
<reference evidence="2 3" key="2">
    <citation type="submission" date="2014-05" db="EMBL/GenBank/DDBJ databases">
        <title>Genome sequence of the 3-chlorobenzoate degrading bacterium Pseudomonas knackmussii B13 shows multiple evidence for horizontal gene transfer.</title>
        <authorList>
            <person name="Miyazaki R."/>
            <person name="Bertelli C."/>
            <person name="Falquet L."/>
            <person name="Robinson-Rechavi M."/>
            <person name="Gharib W."/>
            <person name="Roy S."/>
            <person name="Van der Meer J.R."/>
        </authorList>
    </citation>
    <scope>NUCLEOTIDE SEQUENCE [LARGE SCALE GENOMIC DNA]</scope>
    <source>
        <strain evidence="2 3">B13</strain>
    </source>
</reference>
<dbReference type="RefSeq" id="WP_156957994.1">
    <property type="nucleotide sequence ID" value="NZ_HG322950.1"/>
</dbReference>
<feature type="transmembrane region" description="Helical" evidence="1">
    <location>
        <begin position="234"/>
        <end position="255"/>
    </location>
</feature>
<keyword evidence="1" id="KW-0812">Transmembrane</keyword>
<feature type="transmembrane region" description="Helical" evidence="1">
    <location>
        <begin position="198"/>
        <end position="222"/>
    </location>
</feature>
<keyword evidence="1" id="KW-0472">Membrane</keyword>
<feature type="transmembrane region" description="Helical" evidence="1">
    <location>
        <begin position="171"/>
        <end position="192"/>
    </location>
</feature>
<dbReference type="AlphaFoldDB" id="A0A024HDJ5"/>
<evidence type="ECO:0000313" key="2">
    <source>
        <dbReference type="EMBL" id="CDF82553.1"/>
    </source>
</evidence>
<keyword evidence="3" id="KW-1185">Reference proteome</keyword>
<proteinExistence type="predicted"/>
<protein>
    <submittedName>
        <fullName evidence="2">Hypothetical membrane protein</fullName>
    </submittedName>
</protein>
<name>A0A024HDJ5_PSEKB</name>
<organism evidence="2 3">
    <name type="scientific">Pseudomonas knackmussii (strain DSM 6978 / CCUG 54928 / LMG 23759 / B13)</name>
    <dbReference type="NCBI Taxonomy" id="1301098"/>
    <lineage>
        <taxon>Bacteria</taxon>
        <taxon>Pseudomonadati</taxon>
        <taxon>Pseudomonadota</taxon>
        <taxon>Gammaproteobacteria</taxon>
        <taxon>Pseudomonadales</taxon>
        <taxon>Pseudomonadaceae</taxon>
        <taxon>Pseudomonas</taxon>
    </lineage>
</organism>
<sequence>MKNKNLQGASIDTLLFSILALSITQAALVNLLEIDAPLTPIFLILLAFKALSTTTKIKRSTLIPLALSSWLLLFTIITFATNNRSLPQEFIYQLFSAISFVVFILYFSTKRLLPPNETTFKKTRAILLFYLVLSLIIHLLLWDEVAAIFYRKDNDFGGLLMDGRIHRMYGLLFNPLASAFTALILAITLYLLECKDKIIYAILLTIIALSLSRSAILLAMLWASYALLLRHTKLYLLLLLPIALISAAIFSNPIYQWILEQAFTDDTGSISEHILNYQLGLNHVLNITGEGFRDARELGAWNVRLESMPLQYALTGGVGLFAPLLLLLALSTYRNIIKFGKGRAASIFFIYPLIFSFPLQTFNLPIVLFALLMSLWSAKYSTRTKNHKALAINESQAAY</sequence>
<feature type="transmembrane region" description="Helical" evidence="1">
    <location>
        <begin position="62"/>
        <end position="81"/>
    </location>
</feature>
<dbReference type="KEGG" id="pkc:PKB_1188"/>
<dbReference type="STRING" id="1301098.PKB_1188"/>
<feature type="transmembrane region" description="Helical" evidence="1">
    <location>
        <begin position="345"/>
        <end position="376"/>
    </location>
</feature>
<accession>A0A024HDJ5</accession>
<gene>
    <name evidence="2" type="ORF">PKB_1188</name>
</gene>
<dbReference type="EMBL" id="HG322950">
    <property type="protein sequence ID" value="CDF82553.1"/>
    <property type="molecule type" value="Genomic_DNA"/>
</dbReference>
<evidence type="ECO:0000256" key="1">
    <source>
        <dbReference type="SAM" id="Phobius"/>
    </source>
</evidence>
<dbReference type="Proteomes" id="UP000025241">
    <property type="component" value="Chromosome I"/>
</dbReference>
<feature type="transmembrane region" description="Helical" evidence="1">
    <location>
        <begin position="312"/>
        <end position="333"/>
    </location>
</feature>
<feature type="transmembrane region" description="Helical" evidence="1">
    <location>
        <begin position="127"/>
        <end position="150"/>
    </location>
</feature>
<dbReference type="HOGENOM" id="CLU_690513_0_0_6"/>